<name>A0AA36BE08_OCTVU</name>
<protein>
    <submittedName>
        <fullName evidence="1">Uncharacterized protein</fullName>
    </submittedName>
</protein>
<gene>
    <name evidence="1" type="ORF">OCTVUL_1B012847</name>
</gene>
<evidence type="ECO:0000313" key="2">
    <source>
        <dbReference type="Proteomes" id="UP001162480"/>
    </source>
</evidence>
<dbReference type="Proteomes" id="UP001162480">
    <property type="component" value="Chromosome 13"/>
</dbReference>
<proteinExistence type="predicted"/>
<accession>A0AA36BE08</accession>
<reference evidence="1" key="1">
    <citation type="submission" date="2023-08" db="EMBL/GenBank/DDBJ databases">
        <authorList>
            <person name="Alioto T."/>
            <person name="Alioto T."/>
            <person name="Gomez Garrido J."/>
        </authorList>
    </citation>
    <scope>NUCLEOTIDE SEQUENCE</scope>
</reference>
<organism evidence="1 2">
    <name type="scientific">Octopus vulgaris</name>
    <name type="common">Common octopus</name>
    <dbReference type="NCBI Taxonomy" id="6645"/>
    <lineage>
        <taxon>Eukaryota</taxon>
        <taxon>Metazoa</taxon>
        <taxon>Spiralia</taxon>
        <taxon>Lophotrochozoa</taxon>
        <taxon>Mollusca</taxon>
        <taxon>Cephalopoda</taxon>
        <taxon>Coleoidea</taxon>
        <taxon>Octopodiformes</taxon>
        <taxon>Octopoda</taxon>
        <taxon>Incirrata</taxon>
        <taxon>Octopodidae</taxon>
        <taxon>Octopus</taxon>
    </lineage>
</organism>
<keyword evidence="2" id="KW-1185">Reference proteome</keyword>
<sequence length="66" mass="8166">MNSCKRSRIYQNHFRRRTFSRLNRIYKATKKKSKLELASTFLFIIQQKHQQYLSSFKDKKCYTEQI</sequence>
<dbReference type="EMBL" id="OX597826">
    <property type="protein sequence ID" value="CAI9732314.1"/>
    <property type="molecule type" value="Genomic_DNA"/>
</dbReference>
<dbReference type="AlphaFoldDB" id="A0AA36BE08"/>
<evidence type="ECO:0000313" key="1">
    <source>
        <dbReference type="EMBL" id="CAI9732314.1"/>
    </source>
</evidence>